<evidence type="ECO:0000313" key="2">
    <source>
        <dbReference type="Proteomes" id="UP001595884"/>
    </source>
</evidence>
<reference evidence="2" key="1">
    <citation type="journal article" date="2019" name="Int. J. Syst. Evol. Microbiol.">
        <title>The Global Catalogue of Microorganisms (GCM) 10K type strain sequencing project: providing services to taxonomists for standard genome sequencing and annotation.</title>
        <authorList>
            <consortium name="The Broad Institute Genomics Platform"/>
            <consortium name="The Broad Institute Genome Sequencing Center for Infectious Disease"/>
            <person name="Wu L."/>
            <person name="Ma J."/>
        </authorList>
    </citation>
    <scope>NUCLEOTIDE SEQUENCE [LARGE SCALE GENOMIC DNA]</scope>
    <source>
        <strain evidence="2">CGMCC 1.12849</strain>
    </source>
</reference>
<keyword evidence="2" id="KW-1185">Reference proteome</keyword>
<evidence type="ECO:0000313" key="1">
    <source>
        <dbReference type="EMBL" id="MFC4715710.1"/>
    </source>
</evidence>
<dbReference type="Proteomes" id="UP001595884">
    <property type="component" value="Unassembled WGS sequence"/>
</dbReference>
<gene>
    <name evidence="1" type="ORF">ACFO7V_06110</name>
</gene>
<protein>
    <submittedName>
        <fullName evidence="1">Uncharacterized protein</fullName>
    </submittedName>
</protein>
<accession>A0ABV9MKJ8</accession>
<sequence>MRAFQWTRLGIRSGEQRGIISGSSVKEGKLPEIKEGCRKTVSDVDLAGFLGGESLLVTENGWHLEPLSLSSSLGFGSFSLSIQSSNAHPNAVLVSLSDAGFQPRVA</sequence>
<comment type="caution">
    <text evidence="1">The sequence shown here is derived from an EMBL/GenBank/DDBJ whole genome shotgun (WGS) entry which is preliminary data.</text>
</comment>
<organism evidence="1 2">
    <name type="scientific">Glutamicibacter bergerei</name>
    <dbReference type="NCBI Taxonomy" id="256702"/>
    <lineage>
        <taxon>Bacteria</taxon>
        <taxon>Bacillati</taxon>
        <taxon>Actinomycetota</taxon>
        <taxon>Actinomycetes</taxon>
        <taxon>Micrococcales</taxon>
        <taxon>Micrococcaceae</taxon>
        <taxon>Glutamicibacter</taxon>
    </lineage>
</organism>
<proteinExistence type="predicted"/>
<dbReference type="RefSeq" id="WP_346060250.1">
    <property type="nucleotide sequence ID" value="NZ_BAAAVQ010000076.1"/>
</dbReference>
<dbReference type="EMBL" id="JBHSHE010000022">
    <property type="protein sequence ID" value="MFC4715710.1"/>
    <property type="molecule type" value="Genomic_DNA"/>
</dbReference>
<name>A0ABV9MKJ8_9MICC</name>